<accession>A0A917U4H6</accession>
<reference evidence="4" key="2">
    <citation type="submission" date="2020-09" db="EMBL/GenBank/DDBJ databases">
        <authorList>
            <person name="Sun Q."/>
            <person name="Zhou Y."/>
        </authorList>
    </citation>
    <scope>NUCLEOTIDE SEQUENCE</scope>
    <source>
        <strain evidence="4">CGMCC 4.7312</strain>
    </source>
</reference>
<comment type="caution">
    <text evidence="4">The sequence shown here is derived from an EMBL/GenBank/DDBJ whole genome shotgun (WGS) entry which is preliminary data.</text>
</comment>
<organism evidence="4 5">
    <name type="scientific">Micromonospora sonchi</name>
    <dbReference type="NCBI Taxonomy" id="1763543"/>
    <lineage>
        <taxon>Bacteria</taxon>
        <taxon>Bacillati</taxon>
        <taxon>Actinomycetota</taxon>
        <taxon>Actinomycetes</taxon>
        <taxon>Micromonosporales</taxon>
        <taxon>Micromonosporaceae</taxon>
        <taxon>Micromonospora</taxon>
    </lineage>
</organism>
<dbReference type="InterPro" id="IPR011251">
    <property type="entry name" value="Luciferase-like_dom"/>
</dbReference>
<dbReference type="RefSeq" id="WP_229706252.1">
    <property type="nucleotide sequence ID" value="NZ_BMNB01000021.1"/>
</dbReference>
<reference evidence="4" key="1">
    <citation type="journal article" date="2014" name="Int. J. Syst. Evol. Microbiol.">
        <title>Complete genome sequence of Corynebacterium casei LMG S-19264T (=DSM 44701T), isolated from a smear-ripened cheese.</title>
        <authorList>
            <consortium name="US DOE Joint Genome Institute (JGI-PGF)"/>
            <person name="Walter F."/>
            <person name="Albersmeier A."/>
            <person name="Kalinowski J."/>
            <person name="Ruckert C."/>
        </authorList>
    </citation>
    <scope>NUCLEOTIDE SEQUENCE</scope>
    <source>
        <strain evidence="4">CGMCC 4.7312</strain>
    </source>
</reference>
<dbReference type="Pfam" id="PF00296">
    <property type="entry name" value="Bac_luciferase"/>
    <property type="match status" value="1"/>
</dbReference>
<evidence type="ECO:0000256" key="1">
    <source>
        <dbReference type="ARBA" id="ARBA00023002"/>
    </source>
</evidence>
<feature type="domain" description="Luciferase-like" evidence="3">
    <location>
        <begin position="37"/>
        <end position="109"/>
    </location>
</feature>
<feature type="compositionally biased region" description="Basic residues" evidence="2">
    <location>
        <begin position="113"/>
        <end position="127"/>
    </location>
</feature>
<gene>
    <name evidence="4" type="ORF">GCM10011608_42010</name>
</gene>
<keyword evidence="1" id="KW-0560">Oxidoreductase</keyword>
<dbReference type="PANTHER" id="PTHR43244:SF1">
    <property type="entry name" value="5,10-METHYLENETETRAHYDROMETHANOPTERIN REDUCTASE"/>
    <property type="match status" value="1"/>
</dbReference>
<dbReference type="InterPro" id="IPR050564">
    <property type="entry name" value="F420-G6PD/mer"/>
</dbReference>
<dbReference type="PANTHER" id="PTHR43244">
    <property type="match status" value="1"/>
</dbReference>
<dbReference type="EMBL" id="BMNB01000021">
    <property type="protein sequence ID" value="GGM52697.1"/>
    <property type="molecule type" value="Genomic_DNA"/>
</dbReference>
<sequence>MLAGAILERASRLRVFPDVANLPLRSPVAIAKTAAGALREAVEVVRLLWSDERSVRFSGRHHELRGAKPGPQPAHDIGVWLGVGGPKLLEFVGRSADGWVPSASFFPPGRPAGHARPHRCRRRVRRS</sequence>
<protein>
    <recommendedName>
        <fullName evidence="3">Luciferase-like domain-containing protein</fullName>
    </recommendedName>
</protein>
<dbReference type="AlphaFoldDB" id="A0A917U4H6"/>
<dbReference type="InterPro" id="IPR036661">
    <property type="entry name" value="Luciferase-like_sf"/>
</dbReference>
<keyword evidence="5" id="KW-1185">Reference proteome</keyword>
<dbReference type="Proteomes" id="UP000608890">
    <property type="component" value="Unassembled WGS sequence"/>
</dbReference>
<proteinExistence type="predicted"/>
<evidence type="ECO:0000313" key="4">
    <source>
        <dbReference type="EMBL" id="GGM52697.1"/>
    </source>
</evidence>
<dbReference type="GO" id="GO:0016705">
    <property type="term" value="F:oxidoreductase activity, acting on paired donors, with incorporation or reduction of molecular oxygen"/>
    <property type="evidence" value="ECO:0007669"/>
    <property type="project" value="InterPro"/>
</dbReference>
<dbReference type="Gene3D" id="3.20.20.30">
    <property type="entry name" value="Luciferase-like domain"/>
    <property type="match status" value="1"/>
</dbReference>
<dbReference type="SUPFAM" id="SSF51679">
    <property type="entry name" value="Bacterial luciferase-like"/>
    <property type="match status" value="1"/>
</dbReference>
<evidence type="ECO:0000259" key="3">
    <source>
        <dbReference type="Pfam" id="PF00296"/>
    </source>
</evidence>
<feature type="region of interest" description="Disordered" evidence="2">
    <location>
        <begin position="105"/>
        <end position="127"/>
    </location>
</feature>
<evidence type="ECO:0000313" key="5">
    <source>
        <dbReference type="Proteomes" id="UP000608890"/>
    </source>
</evidence>
<name>A0A917U4H6_9ACTN</name>
<evidence type="ECO:0000256" key="2">
    <source>
        <dbReference type="SAM" id="MobiDB-lite"/>
    </source>
</evidence>